<dbReference type="PROSITE" id="PS50929">
    <property type="entry name" value="ABC_TM1F"/>
    <property type="match status" value="2"/>
</dbReference>
<dbReference type="Pfam" id="PF00005">
    <property type="entry name" value="ABC_tran"/>
    <property type="match status" value="2"/>
</dbReference>
<evidence type="ECO:0000313" key="16">
    <source>
        <dbReference type="EMBL" id="KAK7471486.1"/>
    </source>
</evidence>
<dbReference type="InterPro" id="IPR050173">
    <property type="entry name" value="ABC_transporter_C-like"/>
</dbReference>
<feature type="non-terminal residue" evidence="16">
    <location>
        <position position="1"/>
    </location>
</feature>
<dbReference type="PROSITE" id="PS00211">
    <property type="entry name" value="ABC_TRANSPORTER_1"/>
    <property type="match status" value="2"/>
</dbReference>
<evidence type="ECO:0000256" key="9">
    <source>
        <dbReference type="ARBA" id="ARBA00023136"/>
    </source>
</evidence>
<dbReference type="InterPro" id="IPR017871">
    <property type="entry name" value="ABC_transporter-like_CS"/>
</dbReference>
<comment type="similarity">
    <text evidence="2">Belongs to the ABC transporter superfamily. ABCC family. Conjugate transporter (TC 3.A.1.208) subfamily.</text>
</comment>
<dbReference type="AlphaFoldDB" id="A0ABD0JDL7"/>
<feature type="domain" description="ABC transmembrane type-1" evidence="15">
    <location>
        <begin position="561"/>
        <end position="847"/>
    </location>
</feature>
<dbReference type="EMBL" id="JACVVK020000491">
    <property type="protein sequence ID" value="KAK7471486.1"/>
    <property type="molecule type" value="Genomic_DNA"/>
</dbReference>
<dbReference type="SUPFAM" id="SSF52540">
    <property type="entry name" value="P-loop containing nucleoside triphosphate hydrolases"/>
    <property type="match status" value="2"/>
</dbReference>
<protein>
    <recommendedName>
        <fullName evidence="10">ABC-type glutathione-S-conjugate transporter</fullName>
        <ecNumber evidence="10">7.6.2.3</ecNumber>
    </recommendedName>
</protein>
<evidence type="ECO:0000256" key="2">
    <source>
        <dbReference type="ARBA" id="ARBA00009726"/>
    </source>
</evidence>
<comment type="subcellular location">
    <subcellularLocation>
        <location evidence="1">Vacuole membrane</location>
        <topology evidence="1">Multi-pass membrane protein</topology>
    </subcellularLocation>
</comment>
<feature type="domain" description="ABC transporter" evidence="14">
    <location>
        <begin position="884"/>
        <end position="1118"/>
    </location>
</feature>
<feature type="transmembrane region" description="Helical" evidence="13">
    <location>
        <begin position="793"/>
        <end position="812"/>
    </location>
</feature>
<dbReference type="PANTHER" id="PTHR24223">
    <property type="entry name" value="ATP-BINDING CASSETTE SUB-FAMILY C"/>
    <property type="match status" value="1"/>
</dbReference>
<evidence type="ECO:0000256" key="8">
    <source>
        <dbReference type="ARBA" id="ARBA00022989"/>
    </source>
</evidence>
<dbReference type="CDD" id="cd03244">
    <property type="entry name" value="ABCC_MRP_domain2"/>
    <property type="match status" value="1"/>
</dbReference>
<dbReference type="EC" id="7.6.2.3" evidence="10"/>
<feature type="non-terminal residue" evidence="16">
    <location>
        <position position="1125"/>
    </location>
</feature>
<reference evidence="16 17" key="1">
    <citation type="journal article" date="2023" name="Sci. Data">
        <title>Genome assembly of the Korean intertidal mud-creeper Batillaria attramentaria.</title>
        <authorList>
            <person name="Patra A.K."/>
            <person name="Ho P.T."/>
            <person name="Jun S."/>
            <person name="Lee S.J."/>
            <person name="Kim Y."/>
            <person name="Won Y.J."/>
        </authorList>
    </citation>
    <scope>NUCLEOTIDE SEQUENCE [LARGE SCALE GENOMIC DNA]</scope>
    <source>
        <strain evidence="16">Wonlab-2016</strain>
    </source>
</reference>
<evidence type="ECO:0000313" key="17">
    <source>
        <dbReference type="Proteomes" id="UP001519460"/>
    </source>
</evidence>
<feature type="transmembrane region" description="Helical" evidence="13">
    <location>
        <begin position="606"/>
        <end position="629"/>
    </location>
</feature>
<gene>
    <name evidence="16" type="ORF">BaRGS_00035880</name>
</gene>
<dbReference type="SMART" id="SM00382">
    <property type="entry name" value="AAA"/>
    <property type="match status" value="2"/>
</dbReference>
<evidence type="ECO:0000259" key="14">
    <source>
        <dbReference type="PROSITE" id="PS50893"/>
    </source>
</evidence>
<accession>A0ABD0JDL7</accession>
<dbReference type="Gene3D" id="1.20.1560.10">
    <property type="entry name" value="ABC transporter type 1, transmembrane domain"/>
    <property type="match status" value="2"/>
</dbReference>
<evidence type="ECO:0000259" key="15">
    <source>
        <dbReference type="PROSITE" id="PS50929"/>
    </source>
</evidence>
<dbReference type="SUPFAM" id="SSF90123">
    <property type="entry name" value="ABC transporter transmembrane region"/>
    <property type="match status" value="2"/>
</dbReference>
<feature type="transmembrane region" description="Helical" evidence="13">
    <location>
        <begin position="60"/>
        <end position="78"/>
    </location>
</feature>
<dbReference type="Proteomes" id="UP001519460">
    <property type="component" value="Unassembled WGS sequence"/>
</dbReference>
<keyword evidence="5" id="KW-0677">Repeat</keyword>
<keyword evidence="17" id="KW-1185">Reference proteome</keyword>
<dbReference type="CDD" id="cd18595">
    <property type="entry name" value="ABC_6TM_MRP1_2_3_6_D1_like"/>
    <property type="match status" value="1"/>
</dbReference>
<dbReference type="FunFam" id="3.40.50.300:FF:000074">
    <property type="entry name" value="Multidrug resistance-associated protein 5 isoform 1"/>
    <property type="match status" value="1"/>
</dbReference>
<organism evidence="16 17">
    <name type="scientific">Batillaria attramentaria</name>
    <dbReference type="NCBI Taxonomy" id="370345"/>
    <lineage>
        <taxon>Eukaryota</taxon>
        <taxon>Metazoa</taxon>
        <taxon>Spiralia</taxon>
        <taxon>Lophotrochozoa</taxon>
        <taxon>Mollusca</taxon>
        <taxon>Gastropoda</taxon>
        <taxon>Caenogastropoda</taxon>
        <taxon>Sorbeoconcha</taxon>
        <taxon>Cerithioidea</taxon>
        <taxon>Batillariidae</taxon>
        <taxon>Batillaria</taxon>
    </lineage>
</organism>
<dbReference type="InterPro" id="IPR036640">
    <property type="entry name" value="ABC1_TM_sf"/>
</dbReference>
<keyword evidence="3" id="KW-0813">Transport</keyword>
<feature type="domain" description="ABC transmembrane type-1" evidence="15">
    <location>
        <begin position="1"/>
        <end position="188"/>
    </location>
</feature>
<dbReference type="GO" id="GO:0005774">
    <property type="term" value="C:vacuolar membrane"/>
    <property type="evidence" value="ECO:0007669"/>
    <property type="project" value="UniProtKB-SubCell"/>
</dbReference>
<feature type="transmembrane region" description="Helical" evidence="13">
    <location>
        <begin position="708"/>
        <end position="726"/>
    </location>
</feature>
<evidence type="ECO:0000256" key="3">
    <source>
        <dbReference type="ARBA" id="ARBA00022448"/>
    </source>
</evidence>
<evidence type="ECO:0000256" key="5">
    <source>
        <dbReference type="ARBA" id="ARBA00022737"/>
    </source>
</evidence>
<keyword evidence="9 13" id="KW-0472">Membrane</keyword>
<feature type="transmembrane region" description="Helical" evidence="13">
    <location>
        <begin position="550"/>
        <end position="572"/>
    </location>
</feature>
<comment type="caution">
    <text evidence="16">The sequence shown here is derived from an EMBL/GenBank/DDBJ whole genome shotgun (WGS) entry which is preliminary data.</text>
</comment>
<dbReference type="CDD" id="cd03250">
    <property type="entry name" value="ABCC_MRP_domain1"/>
    <property type="match status" value="1"/>
</dbReference>
<dbReference type="PANTHER" id="PTHR24223:SF443">
    <property type="entry name" value="MULTIDRUG-RESISTANCE LIKE PROTEIN 1, ISOFORM I"/>
    <property type="match status" value="1"/>
</dbReference>
<dbReference type="FunFam" id="1.20.1560.10:FF:000001">
    <property type="entry name" value="ATP-binding cassette subfamily C member 1"/>
    <property type="match status" value="1"/>
</dbReference>
<evidence type="ECO:0000256" key="6">
    <source>
        <dbReference type="ARBA" id="ARBA00022741"/>
    </source>
</evidence>
<evidence type="ECO:0000256" key="13">
    <source>
        <dbReference type="SAM" id="Phobius"/>
    </source>
</evidence>
<dbReference type="InterPro" id="IPR003593">
    <property type="entry name" value="AAA+_ATPase"/>
</dbReference>
<comment type="catalytic activity">
    <reaction evidence="11">
        <text>leukotriene C4(in) + ATP + H2O = leukotriene C4(out) + ADP + phosphate + H(+)</text>
        <dbReference type="Rhea" id="RHEA:38963"/>
        <dbReference type="ChEBI" id="CHEBI:15377"/>
        <dbReference type="ChEBI" id="CHEBI:15378"/>
        <dbReference type="ChEBI" id="CHEBI:30616"/>
        <dbReference type="ChEBI" id="CHEBI:43474"/>
        <dbReference type="ChEBI" id="CHEBI:57973"/>
        <dbReference type="ChEBI" id="CHEBI:456216"/>
    </reaction>
    <physiologicalReaction direction="left-to-right" evidence="11">
        <dbReference type="Rhea" id="RHEA:38964"/>
    </physiologicalReaction>
</comment>
<dbReference type="InterPro" id="IPR011527">
    <property type="entry name" value="ABC1_TM_dom"/>
</dbReference>
<feature type="transmembrane region" description="Helical" evidence="13">
    <location>
        <begin position="118"/>
        <end position="151"/>
    </location>
</feature>
<evidence type="ECO:0000256" key="1">
    <source>
        <dbReference type="ARBA" id="ARBA00004128"/>
    </source>
</evidence>
<dbReference type="GO" id="GO:0015431">
    <property type="term" value="F:ABC-type glutathione S-conjugate transporter activity"/>
    <property type="evidence" value="ECO:0007669"/>
    <property type="project" value="UniProtKB-EC"/>
</dbReference>
<keyword evidence="6" id="KW-0547">Nucleotide-binding</keyword>
<evidence type="ECO:0000256" key="11">
    <source>
        <dbReference type="ARBA" id="ARBA00047523"/>
    </source>
</evidence>
<keyword evidence="8 13" id="KW-1133">Transmembrane helix</keyword>
<dbReference type="InterPro" id="IPR003439">
    <property type="entry name" value="ABC_transporter-like_ATP-bd"/>
</dbReference>
<dbReference type="Gene3D" id="3.40.50.300">
    <property type="entry name" value="P-loop containing nucleotide triphosphate hydrolases"/>
    <property type="match status" value="2"/>
</dbReference>
<name>A0ABD0JDL7_9CAEN</name>
<evidence type="ECO:0000256" key="4">
    <source>
        <dbReference type="ARBA" id="ARBA00022692"/>
    </source>
</evidence>
<feature type="transmembrane region" description="Helical" evidence="13">
    <location>
        <begin position="686"/>
        <end position="702"/>
    </location>
</feature>
<dbReference type="InterPro" id="IPR027417">
    <property type="entry name" value="P-loop_NTPase"/>
</dbReference>
<dbReference type="GO" id="GO:0005524">
    <property type="term" value="F:ATP binding"/>
    <property type="evidence" value="ECO:0007669"/>
    <property type="project" value="UniProtKB-KW"/>
</dbReference>
<dbReference type="Pfam" id="PF00664">
    <property type="entry name" value="ABC_membrane"/>
    <property type="match status" value="2"/>
</dbReference>
<evidence type="ECO:0000256" key="12">
    <source>
        <dbReference type="SAM" id="MobiDB-lite"/>
    </source>
</evidence>
<feature type="compositionally biased region" description="Basic residues" evidence="12">
    <location>
        <begin position="491"/>
        <end position="502"/>
    </location>
</feature>
<proteinExistence type="inferred from homology"/>
<keyword evidence="4 13" id="KW-0812">Transmembrane</keyword>
<keyword evidence="7" id="KW-0067">ATP-binding</keyword>
<evidence type="ECO:0000256" key="10">
    <source>
        <dbReference type="ARBA" id="ARBA00024220"/>
    </source>
</evidence>
<feature type="transmembrane region" description="Helical" evidence="13">
    <location>
        <begin position="34"/>
        <end position="54"/>
    </location>
</feature>
<feature type="domain" description="ABC transporter" evidence="14">
    <location>
        <begin position="220"/>
        <end position="444"/>
    </location>
</feature>
<dbReference type="FunFam" id="3.40.50.300:FF:000293">
    <property type="entry name" value="ATP binding cassette subfamily C member 1"/>
    <property type="match status" value="1"/>
</dbReference>
<dbReference type="CDD" id="cd18603">
    <property type="entry name" value="ABC_6TM_MRP1_2_3_6_D2_like"/>
    <property type="match status" value="1"/>
</dbReference>
<feature type="region of interest" description="Disordered" evidence="12">
    <location>
        <begin position="472"/>
        <end position="502"/>
    </location>
</feature>
<sequence>ALTMNNSAKNAATVGEVVNLMSVDAQRILDMMNIFFFAFTVPVQVIVAIVLLYLVIGPSILAGVLLLVILMPVNIYVVSRQRVLQNNNLSFKDVLKLYAWEPSFREKIREIRLKEVAIFFKLAFLNTLMSISWDMAPYLVTLATFAAYVLMDRDNYLDAGKAFISLSLFNILRAPLNLLSTMIMFLIQAQVSIKRIGKFLSGEDLDPTTVDRDDSAEHVISIRNATFSWDRKSKPSLTDINLTVGEGRLVAVVGSVGCGKSSLISAMLGEMEKVKGTVTSRGSIAYVPQQAWIQNATVRDNILFGKPFRRSKYKRVLETCELERDLTILEAGDMTEIGEKGINLSGGQKQRVSVARAVYSDSDVYLLDDPLSAVDSHVGKAIFKKVIGHSGILKGKTRVLVTHGVYWLPMVDEILVMTDGTISERGSYEELVSHDGPFAQFLKTYLTEVENSGDEDDSELAEIRGNIRKRIDSLTSDHNSSDDEAYSRQQATKRKIRRRKEKKERVELEESVASIGPFKEAEITRQPLGRLTTVETIETGKVNRMVFKDYGNAAGMVPMTLAFVSFCVFQAFSAGSNFWLNVWTGDPALLNASTSDPEALSKGNDYYLGIYGMLGIFQLLFLFGFNYLFWTRMATAARVIHARLADKILRAPMSFFDTTPIGRILNRVSRDMEVVDNTLPMIMRDWLVTFALVLVTLVVIMIQTPLSGVVLIPVVVLYYFCQGFYVPTARQLKRIESVTRSPIYVLFSETLSGAPSIRAYRATGRFLEDSKMRVDRNQVYYFASQGAVRWLQFNLDILAASVVFAAAVFAILQTSSDPGDAGLSVSYALQVSGTLTWMTRQICEFETNIVSVERLKEYSELDTEAEWILQDKRPPPEWPRKGDVTFENYMTRYREGLDLVLRGVCCSIRHGEKVGIVGRTGAGKSSLTLSLFRLIESAGGAIFIDGVNIAEMGLHDLRSRLTILPQDPVLFSGTLRMNLDPFDEYSDDQLWTALERAHLKSAVTQLPGRLQFQCGEEGSNLSVGQRQLVCLARTLLRRTKILVLDEATAAVDMETDALIQNTIRSAFSTCTVITIAHRLNTIMDYDRIMVMDAGLVKEFASPEELLANKKSVFYGMAKDAGLVTS</sequence>
<dbReference type="PROSITE" id="PS50893">
    <property type="entry name" value="ABC_TRANSPORTER_2"/>
    <property type="match status" value="2"/>
</dbReference>
<evidence type="ECO:0000256" key="7">
    <source>
        <dbReference type="ARBA" id="ARBA00022840"/>
    </source>
</evidence>
<feature type="transmembrane region" description="Helical" evidence="13">
    <location>
        <begin position="163"/>
        <end position="187"/>
    </location>
</feature>